<evidence type="ECO:0000256" key="1">
    <source>
        <dbReference type="ARBA" id="ARBA00023015"/>
    </source>
</evidence>
<dbReference type="PANTHER" id="PTHR39515:SF2">
    <property type="entry name" value="HTH-TYPE TRANSCRIPTIONAL REGULATOR RV0880"/>
    <property type="match status" value="1"/>
</dbReference>
<gene>
    <name evidence="5" type="ORF">F7R13_09525</name>
    <name evidence="6" type="ORF">WT83_15170</name>
</gene>
<reference evidence="5 8" key="2">
    <citation type="submission" date="2019-09" db="EMBL/GenBank/DDBJ databases">
        <title>Draft genome sequences of 48 bacterial type strains from the CCUG.</title>
        <authorList>
            <person name="Tunovic T."/>
            <person name="Pineiro-Iglesias B."/>
            <person name="Unosson C."/>
            <person name="Inganas E."/>
            <person name="Ohlen M."/>
            <person name="Cardew S."/>
            <person name="Jensie-Markopoulos S."/>
            <person name="Salva-Serra F."/>
            <person name="Jaen-Luchoro D."/>
            <person name="Karlsson R."/>
            <person name="Svensson-Stadler L."/>
            <person name="Chun J."/>
            <person name="Moore E."/>
        </authorList>
    </citation>
    <scope>NUCLEOTIDE SEQUENCE [LARGE SCALE GENOMIC DNA]</scope>
    <source>
        <strain evidence="5 8">CCUG 65687</strain>
    </source>
</reference>
<dbReference type="InterPro" id="IPR036390">
    <property type="entry name" value="WH_DNA-bd_sf"/>
</dbReference>
<proteinExistence type="predicted"/>
<evidence type="ECO:0000256" key="2">
    <source>
        <dbReference type="ARBA" id="ARBA00023125"/>
    </source>
</evidence>
<dbReference type="InterPro" id="IPR000835">
    <property type="entry name" value="HTH_MarR-typ"/>
</dbReference>
<dbReference type="PROSITE" id="PS50995">
    <property type="entry name" value="HTH_MARR_2"/>
    <property type="match status" value="1"/>
</dbReference>
<dbReference type="PROSITE" id="PS01117">
    <property type="entry name" value="HTH_MARR_1"/>
    <property type="match status" value="1"/>
</dbReference>
<dbReference type="Proteomes" id="UP000473571">
    <property type="component" value="Unassembled WGS sequence"/>
</dbReference>
<dbReference type="InterPro" id="IPR052526">
    <property type="entry name" value="HTH-type_Bedaq_tolerance"/>
</dbReference>
<sequence>MIRRMTPPRTPGVSADTVAAELILAVGQLIRRLRSEIESEGLGMSQTSALARLERQGPMTTAELARAEAMKPQSMKAILASLEEDGLVEREPHPTDGRQILFLLTEAGLAARRKRDTAKHKWLGAAIDKLGPEDIRALAAAIPLIRRIGEQ</sequence>
<accession>A0A106LZ72</accession>
<keyword evidence="2" id="KW-0238">DNA-binding</keyword>
<keyword evidence="1" id="KW-0805">Transcription regulation</keyword>
<evidence type="ECO:0000313" key="7">
    <source>
        <dbReference type="Proteomes" id="UP000068016"/>
    </source>
</evidence>
<dbReference type="AlphaFoldDB" id="A0A106LZ72"/>
<dbReference type="PANTHER" id="PTHR39515">
    <property type="entry name" value="CONSERVED PROTEIN"/>
    <property type="match status" value="1"/>
</dbReference>
<dbReference type="SUPFAM" id="SSF46785">
    <property type="entry name" value="Winged helix' DNA-binding domain"/>
    <property type="match status" value="1"/>
</dbReference>
<dbReference type="SMART" id="SM00347">
    <property type="entry name" value="HTH_MARR"/>
    <property type="match status" value="1"/>
</dbReference>
<dbReference type="EMBL" id="LPLZ01000042">
    <property type="protein sequence ID" value="KWN16035.1"/>
    <property type="molecule type" value="Genomic_DNA"/>
</dbReference>
<protein>
    <submittedName>
        <fullName evidence="6">MarR family transcriptional regulator</fullName>
    </submittedName>
</protein>
<name>A0A106LZ72_9BURK</name>
<dbReference type="RefSeq" id="WP_060118330.1">
    <property type="nucleotide sequence ID" value="NZ_CABVPO010000003.1"/>
</dbReference>
<evidence type="ECO:0000313" key="5">
    <source>
        <dbReference type="EMBL" id="KAB0684014.1"/>
    </source>
</evidence>
<feature type="domain" description="HTH marR-type" evidence="4">
    <location>
        <begin position="19"/>
        <end position="150"/>
    </location>
</feature>
<dbReference type="GO" id="GO:0003677">
    <property type="term" value="F:DNA binding"/>
    <property type="evidence" value="ECO:0007669"/>
    <property type="project" value="UniProtKB-KW"/>
</dbReference>
<dbReference type="InterPro" id="IPR023187">
    <property type="entry name" value="Tscrpt_reg_MarR-type_CS"/>
</dbReference>
<dbReference type="GO" id="GO:0003700">
    <property type="term" value="F:DNA-binding transcription factor activity"/>
    <property type="evidence" value="ECO:0007669"/>
    <property type="project" value="InterPro"/>
</dbReference>
<dbReference type="InterPro" id="IPR036388">
    <property type="entry name" value="WH-like_DNA-bd_sf"/>
</dbReference>
<reference evidence="6 7" key="1">
    <citation type="submission" date="2015-11" db="EMBL/GenBank/DDBJ databases">
        <title>Expanding the genomic diversity of Burkholderia species for the development of highly accurate diagnostics.</title>
        <authorList>
            <person name="Sahl J."/>
            <person name="Keim P."/>
            <person name="Wagner D."/>
        </authorList>
    </citation>
    <scope>NUCLEOTIDE SEQUENCE [LARGE SCALE GENOMIC DNA]</scope>
    <source>
        <strain evidence="6 7">MSMB793WGS</strain>
    </source>
</reference>
<dbReference type="EMBL" id="VZOL01000078">
    <property type="protein sequence ID" value="KAB0684014.1"/>
    <property type="molecule type" value="Genomic_DNA"/>
</dbReference>
<dbReference type="Proteomes" id="UP000068016">
    <property type="component" value="Unassembled WGS sequence"/>
</dbReference>
<comment type="caution">
    <text evidence="6">The sequence shown here is derived from an EMBL/GenBank/DDBJ whole genome shotgun (WGS) entry which is preliminary data.</text>
</comment>
<dbReference type="Pfam" id="PF01047">
    <property type="entry name" value="MarR"/>
    <property type="match status" value="1"/>
</dbReference>
<evidence type="ECO:0000259" key="4">
    <source>
        <dbReference type="PROSITE" id="PS50995"/>
    </source>
</evidence>
<keyword evidence="3" id="KW-0804">Transcription</keyword>
<evidence type="ECO:0000313" key="6">
    <source>
        <dbReference type="EMBL" id="KWN16035.1"/>
    </source>
</evidence>
<evidence type="ECO:0000256" key="3">
    <source>
        <dbReference type="ARBA" id="ARBA00023163"/>
    </source>
</evidence>
<evidence type="ECO:0000313" key="8">
    <source>
        <dbReference type="Proteomes" id="UP000473571"/>
    </source>
</evidence>
<organism evidence="6 7">
    <name type="scientific">Burkholderia territorii</name>
    <dbReference type="NCBI Taxonomy" id="1503055"/>
    <lineage>
        <taxon>Bacteria</taxon>
        <taxon>Pseudomonadati</taxon>
        <taxon>Pseudomonadota</taxon>
        <taxon>Betaproteobacteria</taxon>
        <taxon>Burkholderiales</taxon>
        <taxon>Burkholderiaceae</taxon>
        <taxon>Burkholderia</taxon>
        <taxon>Burkholderia cepacia complex</taxon>
    </lineage>
</organism>
<dbReference type="Gene3D" id="1.10.10.10">
    <property type="entry name" value="Winged helix-like DNA-binding domain superfamily/Winged helix DNA-binding domain"/>
    <property type="match status" value="1"/>
</dbReference>